<dbReference type="InterPro" id="IPR022171">
    <property type="entry name" value="PPE_C"/>
</dbReference>
<dbReference type="Gene3D" id="1.20.1260.20">
    <property type="entry name" value="PPE superfamily"/>
    <property type="match status" value="1"/>
</dbReference>
<comment type="similarity">
    <text evidence="1">Belongs to the mycobacterial PPE family.</text>
</comment>
<dbReference type="PANTHER" id="PTHR46766:SF1">
    <property type="entry name" value="GLUTAMINE-RICH PROTEIN 2"/>
    <property type="match status" value="1"/>
</dbReference>
<organism evidence="4 5">
    <name type="scientific">Candidatus Mycobacterium wuenschmannii</name>
    <dbReference type="NCBI Taxonomy" id="3027808"/>
    <lineage>
        <taxon>Bacteria</taxon>
        <taxon>Bacillati</taxon>
        <taxon>Actinomycetota</taxon>
        <taxon>Actinomycetes</taxon>
        <taxon>Mycobacteriales</taxon>
        <taxon>Mycobacteriaceae</taxon>
        <taxon>Mycobacterium</taxon>
    </lineage>
</organism>
<accession>A0ABY8W0T2</accession>
<feature type="domain" description="PPE family C-terminal" evidence="3">
    <location>
        <begin position="306"/>
        <end position="381"/>
    </location>
</feature>
<sequence>MEFVSYPPEVNSARMYAGAGAGPMLAAAQAWNALATELQSAADAYQAITAELVAGPWQGPSSAAMSAAAASYATWLRGTAAQAAQSSAQARSAVAAYQTAFSATVPPPMVAANRSQLAALVATNLLGRNTQAIAATEAQYGEMWAQDLEAMFGYAASSASSTVLTPFDPPPETTNPVGVAEQAVSQANGAVEGTAQQAVSAAGEMLSAAATPEEEFLILLADILTILLAGPALFSLFIAVPASVVGVVGFPVSLVGVGAGLHTDEIISGWNGEEPYPGTDPAPVKPFPAPLLNLPAGTIPPARVDASLGEAKIVGNLSVPPTWTVATPAVQPVAYTLLGTAAAANAAPDAQIDSNSTLSEMALAGMAGRVMAETVSAGAGRVAQGARTAARAGSGAVNAARTTAGGDEAAAQEGPRPVVTGVAAELREFAKLVDEGLLTTDEYAHQKKRLLGL</sequence>
<evidence type="ECO:0000313" key="5">
    <source>
        <dbReference type="Proteomes" id="UP001236585"/>
    </source>
</evidence>
<dbReference type="Pfam" id="PF12484">
    <property type="entry name" value="PPE-SVP"/>
    <property type="match status" value="1"/>
</dbReference>
<evidence type="ECO:0000256" key="1">
    <source>
        <dbReference type="ARBA" id="ARBA00010652"/>
    </source>
</evidence>
<evidence type="ECO:0000313" key="4">
    <source>
        <dbReference type="EMBL" id="WIM89505.1"/>
    </source>
</evidence>
<dbReference type="Pfam" id="PF00823">
    <property type="entry name" value="PPE"/>
    <property type="match status" value="1"/>
</dbReference>
<gene>
    <name evidence="4" type="ORF">PT015_08735</name>
</gene>
<dbReference type="InterPro" id="IPR038332">
    <property type="entry name" value="PPE_sf"/>
</dbReference>
<name>A0ABY8W0T2_9MYCO</name>
<dbReference type="EMBL" id="CP126981">
    <property type="protein sequence ID" value="WIM89505.1"/>
    <property type="molecule type" value="Genomic_DNA"/>
</dbReference>
<dbReference type="RefSeq" id="WP_285190237.1">
    <property type="nucleotide sequence ID" value="NZ_CP126981.1"/>
</dbReference>
<dbReference type="PANTHER" id="PTHR46766">
    <property type="entry name" value="GLUTAMINE-RICH PROTEIN 2"/>
    <property type="match status" value="1"/>
</dbReference>
<reference evidence="4 5" key="1">
    <citation type="journal article" date="2023" name="Microbiol. Resour. Announc.">
        <title>Complete Genome Sequence of Mycobacterium wuenschmanii, a novel Nontuberculous Mycobacterium Isolated from a captive population of Amazon Milk Frogs.</title>
        <authorList>
            <person name="Hicks J."/>
            <person name="Zeineldin M."/>
            <person name="Ward H."/>
            <person name="Wuenschmann A."/>
            <person name="Camp P."/>
            <person name="Farrell D."/>
            <person name="Lehman K."/>
            <person name="Thacker T."/>
            <person name="Cuthbert E."/>
        </authorList>
    </citation>
    <scope>NUCLEOTIDE SEQUENCE [LARGE SCALE GENOMIC DNA]</scope>
    <source>
        <strain evidence="4 5">Wuenschmanii</strain>
    </source>
</reference>
<feature type="domain" description="PPE" evidence="2">
    <location>
        <begin position="3"/>
        <end position="162"/>
    </location>
</feature>
<keyword evidence="5" id="KW-1185">Reference proteome</keyword>
<dbReference type="Proteomes" id="UP001236585">
    <property type="component" value="Chromosome"/>
</dbReference>
<evidence type="ECO:0000259" key="2">
    <source>
        <dbReference type="Pfam" id="PF00823"/>
    </source>
</evidence>
<dbReference type="SUPFAM" id="SSF140459">
    <property type="entry name" value="PE/PPE dimer-like"/>
    <property type="match status" value="1"/>
</dbReference>
<proteinExistence type="inferred from homology"/>
<dbReference type="InterPro" id="IPR000030">
    <property type="entry name" value="PPE_dom"/>
</dbReference>
<evidence type="ECO:0000259" key="3">
    <source>
        <dbReference type="Pfam" id="PF12484"/>
    </source>
</evidence>
<protein>
    <submittedName>
        <fullName evidence="4">PPE domain-containing protein</fullName>
    </submittedName>
</protein>